<reference evidence="6" key="1">
    <citation type="journal article" date="2023" name="Plant J.">
        <title>Genome sequences and population genomics provide insights into the demographic history, inbreeding, and mutation load of two 'living fossil' tree species of Dipteronia.</title>
        <authorList>
            <person name="Feng Y."/>
            <person name="Comes H.P."/>
            <person name="Chen J."/>
            <person name="Zhu S."/>
            <person name="Lu R."/>
            <person name="Zhang X."/>
            <person name="Li P."/>
            <person name="Qiu J."/>
            <person name="Olsen K.M."/>
            <person name="Qiu Y."/>
        </authorList>
    </citation>
    <scope>NUCLEOTIDE SEQUENCE</scope>
    <source>
        <strain evidence="6">KIB01</strain>
    </source>
</reference>
<sequence>MRCFCSLKQCMGLGLTVSCMSKAMAALVETKRRNTAIREGLEDKPGGVVSMSTMWLVSQYILIGVAKALTQSDR</sequence>
<dbReference type="Gene3D" id="1.20.1250.20">
    <property type="entry name" value="MFS general substrate transporter like domains"/>
    <property type="match status" value="1"/>
</dbReference>
<dbReference type="PANTHER" id="PTHR11654">
    <property type="entry name" value="OLIGOPEPTIDE TRANSPORTER-RELATED"/>
    <property type="match status" value="1"/>
</dbReference>
<evidence type="ECO:0000256" key="4">
    <source>
        <dbReference type="ARBA" id="ARBA00022989"/>
    </source>
</evidence>
<dbReference type="AlphaFoldDB" id="A0AAD9U1K4"/>
<accession>A0AAD9U1K4</accession>
<keyword evidence="5" id="KW-0472">Membrane</keyword>
<evidence type="ECO:0000256" key="1">
    <source>
        <dbReference type="ARBA" id="ARBA00004141"/>
    </source>
</evidence>
<keyword evidence="3" id="KW-0812">Transmembrane</keyword>
<evidence type="ECO:0000313" key="7">
    <source>
        <dbReference type="Proteomes" id="UP001280121"/>
    </source>
</evidence>
<evidence type="ECO:0000313" key="6">
    <source>
        <dbReference type="EMBL" id="KAK2645649.1"/>
    </source>
</evidence>
<dbReference type="InterPro" id="IPR036259">
    <property type="entry name" value="MFS_trans_sf"/>
</dbReference>
<dbReference type="Proteomes" id="UP001280121">
    <property type="component" value="Unassembled WGS sequence"/>
</dbReference>
<evidence type="ECO:0000256" key="2">
    <source>
        <dbReference type="ARBA" id="ARBA00005982"/>
    </source>
</evidence>
<evidence type="ECO:0000256" key="3">
    <source>
        <dbReference type="ARBA" id="ARBA00022692"/>
    </source>
</evidence>
<gene>
    <name evidence="6" type="ORF">Ddye_020844</name>
</gene>
<dbReference type="PROSITE" id="PS51257">
    <property type="entry name" value="PROKAR_LIPOPROTEIN"/>
    <property type="match status" value="1"/>
</dbReference>
<comment type="similarity">
    <text evidence="2">Belongs to the major facilitator superfamily. Proton-dependent oligopeptide transporter (POT/PTR) (TC 2.A.17) family.</text>
</comment>
<dbReference type="EMBL" id="JANJYI010000006">
    <property type="protein sequence ID" value="KAK2645649.1"/>
    <property type="molecule type" value="Genomic_DNA"/>
</dbReference>
<dbReference type="GO" id="GO:0022857">
    <property type="term" value="F:transmembrane transporter activity"/>
    <property type="evidence" value="ECO:0007669"/>
    <property type="project" value="InterPro"/>
</dbReference>
<comment type="subcellular location">
    <subcellularLocation>
        <location evidence="1">Membrane</location>
        <topology evidence="1">Multi-pass membrane protein</topology>
    </subcellularLocation>
</comment>
<organism evidence="6 7">
    <name type="scientific">Dipteronia dyeriana</name>
    <dbReference type="NCBI Taxonomy" id="168575"/>
    <lineage>
        <taxon>Eukaryota</taxon>
        <taxon>Viridiplantae</taxon>
        <taxon>Streptophyta</taxon>
        <taxon>Embryophyta</taxon>
        <taxon>Tracheophyta</taxon>
        <taxon>Spermatophyta</taxon>
        <taxon>Magnoliopsida</taxon>
        <taxon>eudicotyledons</taxon>
        <taxon>Gunneridae</taxon>
        <taxon>Pentapetalae</taxon>
        <taxon>rosids</taxon>
        <taxon>malvids</taxon>
        <taxon>Sapindales</taxon>
        <taxon>Sapindaceae</taxon>
        <taxon>Hippocastanoideae</taxon>
        <taxon>Acereae</taxon>
        <taxon>Dipteronia</taxon>
    </lineage>
</organism>
<dbReference type="Pfam" id="PF00854">
    <property type="entry name" value="PTR2"/>
    <property type="match status" value="1"/>
</dbReference>
<keyword evidence="7" id="KW-1185">Reference proteome</keyword>
<protein>
    <submittedName>
        <fullName evidence="6">Uncharacterized protein</fullName>
    </submittedName>
</protein>
<name>A0AAD9U1K4_9ROSI</name>
<dbReference type="GO" id="GO:0016020">
    <property type="term" value="C:membrane"/>
    <property type="evidence" value="ECO:0007669"/>
    <property type="project" value="UniProtKB-SubCell"/>
</dbReference>
<proteinExistence type="inferred from homology"/>
<keyword evidence="4" id="KW-1133">Transmembrane helix</keyword>
<comment type="caution">
    <text evidence="6">The sequence shown here is derived from an EMBL/GenBank/DDBJ whole genome shotgun (WGS) entry which is preliminary data.</text>
</comment>
<evidence type="ECO:0000256" key="5">
    <source>
        <dbReference type="ARBA" id="ARBA00023136"/>
    </source>
</evidence>
<dbReference type="InterPro" id="IPR000109">
    <property type="entry name" value="POT_fam"/>
</dbReference>